<proteinExistence type="predicted"/>
<dbReference type="AlphaFoldDB" id="A0A928UTM5"/>
<keyword evidence="1" id="KW-1133">Transmembrane helix</keyword>
<evidence type="ECO:0000313" key="2">
    <source>
        <dbReference type="EMBL" id="MBE8712522.1"/>
    </source>
</evidence>
<keyword evidence="3" id="KW-1185">Reference proteome</keyword>
<evidence type="ECO:0000256" key="1">
    <source>
        <dbReference type="SAM" id="Phobius"/>
    </source>
</evidence>
<comment type="caution">
    <text evidence="2">The sequence shown here is derived from an EMBL/GenBank/DDBJ whole genome shotgun (WGS) entry which is preliminary data.</text>
</comment>
<dbReference type="Proteomes" id="UP000616201">
    <property type="component" value="Unassembled WGS sequence"/>
</dbReference>
<reference evidence="2" key="1">
    <citation type="submission" date="2018-02" db="EMBL/GenBank/DDBJ databases">
        <authorList>
            <person name="Vasarhelyi B.M."/>
            <person name="Deshmukh S."/>
            <person name="Balint B."/>
            <person name="Kukolya J."/>
        </authorList>
    </citation>
    <scope>NUCLEOTIDE SEQUENCE</scope>
    <source>
        <strain evidence="2">KB22</strain>
    </source>
</reference>
<protein>
    <submittedName>
        <fullName evidence="2">Uncharacterized protein</fullName>
    </submittedName>
</protein>
<dbReference type="EMBL" id="PRDK01000001">
    <property type="protein sequence ID" value="MBE8712522.1"/>
    <property type="molecule type" value="Genomic_DNA"/>
</dbReference>
<organism evidence="2 3">
    <name type="scientific">Sphingobacterium hungaricum</name>
    <dbReference type="NCBI Taxonomy" id="2082723"/>
    <lineage>
        <taxon>Bacteria</taxon>
        <taxon>Pseudomonadati</taxon>
        <taxon>Bacteroidota</taxon>
        <taxon>Sphingobacteriia</taxon>
        <taxon>Sphingobacteriales</taxon>
        <taxon>Sphingobacteriaceae</taxon>
        <taxon>Sphingobacterium</taxon>
    </lineage>
</organism>
<sequence>MCAFNYTEIFIGALLGILLTIIYDSFKDTQRKYKARKLFSFFPGIYRSSIISNEFKSKATISYNEDNILQIIVQHESREWRGTIKMETPSLGTLSYAYTDRPDEVGLKTIIPSFDKNQFTLIPEPYYLTAASMDYTKEIFIKEDITSSS</sequence>
<keyword evidence="1" id="KW-0472">Membrane</keyword>
<keyword evidence="1" id="KW-0812">Transmembrane</keyword>
<feature type="transmembrane region" description="Helical" evidence="1">
    <location>
        <begin position="6"/>
        <end position="26"/>
    </location>
</feature>
<gene>
    <name evidence="2" type="ORF">C4F49_02355</name>
</gene>
<accession>A0A928UTM5</accession>
<name>A0A928UTM5_9SPHI</name>
<evidence type="ECO:0000313" key="3">
    <source>
        <dbReference type="Proteomes" id="UP000616201"/>
    </source>
</evidence>